<evidence type="ECO:0000313" key="2">
    <source>
        <dbReference type="Proteomes" id="UP001320843"/>
    </source>
</evidence>
<name>A0ABT3DUT4_9XANT</name>
<protein>
    <submittedName>
        <fullName evidence="1">Uncharacterized protein</fullName>
    </submittedName>
</protein>
<dbReference type="RefSeq" id="WP_267122668.1">
    <property type="nucleotide sequence ID" value="NZ_JANFWR010000010.1"/>
</dbReference>
<keyword evidence="2" id="KW-1185">Reference proteome</keyword>
<evidence type="ECO:0000313" key="1">
    <source>
        <dbReference type="EMBL" id="MCW0399260.1"/>
    </source>
</evidence>
<proteinExistence type="predicted"/>
<accession>A0ABT3DUT4</accession>
<comment type="caution">
    <text evidence="1">The sequence shown here is derived from an EMBL/GenBank/DDBJ whole genome shotgun (WGS) entry which is preliminary data.</text>
</comment>
<organism evidence="1 2">
    <name type="scientific">Xanthomonas sacchari</name>
    <dbReference type="NCBI Taxonomy" id="56458"/>
    <lineage>
        <taxon>Bacteria</taxon>
        <taxon>Pseudomonadati</taxon>
        <taxon>Pseudomonadota</taxon>
        <taxon>Gammaproteobacteria</taxon>
        <taxon>Lysobacterales</taxon>
        <taxon>Lysobacteraceae</taxon>
        <taxon>Xanthomonas</taxon>
    </lineage>
</organism>
<gene>
    <name evidence="1" type="ORF">NB700_001816</name>
</gene>
<dbReference type="Proteomes" id="UP001320843">
    <property type="component" value="Unassembled WGS sequence"/>
</dbReference>
<dbReference type="EMBL" id="JANFWR010000010">
    <property type="protein sequence ID" value="MCW0399260.1"/>
    <property type="molecule type" value="Genomic_DNA"/>
</dbReference>
<sequence>MATKHNGATSQIGVQSDRLLRRIATLHELISSGPLRRRCQEISFFVDSRPVLQLDRNFLAMPDDAQLLLAIQFANVRYPFDEVLVADIDLRSGLRYTAVSREGGYAEDAYVLTEAGELVLAPGPIFMQVEVPPYFAQPTVAVPCRIKDWISTSIALALPRRGC</sequence>
<reference evidence="1 2" key="1">
    <citation type="submission" date="2022-06" db="EMBL/GenBank/DDBJ databases">
        <title>Dynamics of rice microbiomes reveals core vertical transmitted seed endophytes.</title>
        <authorList>
            <person name="Liao K."/>
            <person name="Zhang X."/>
        </authorList>
    </citation>
    <scope>NUCLEOTIDE SEQUENCE [LARGE SCALE GENOMIC DNA]</scope>
    <source>
        <strain evidence="1 2">YT10-10-1</strain>
    </source>
</reference>